<dbReference type="HOGENOM" id="CLU_3051359_0_0_1"/>
<accession>A0A0C3P483</accession>
<organism evidence="1 2">
    <name type="scientific">Pisolithus tinctorius Marx 270</name>
    <dbReference type="NCBI Taxonomy" id="870435"/>
    <lineage>
        <taxon>Eukaryota</taxon>
        <taxon>Fungi</taxon>
        <taxon>Dikarya</taxon>
        <taxon>Basidiomycota</taxon>
        <taxon>Agaricomycotina</taxon>
        <taxon>Agaricomycetes</taxon>
        <taxon>Agaricomycetidae</taxon>
        <taxon>Boletales</taxon>
        <taxon>Sclerodermatineae</taxon>
        <taxon>Pisolithaceae</taxon>
        <taxon>Pisolithus</taxon>
    </lineage>
</organism>
<name>A0A0C3P483_PISTI</name>
<evidence type="ECO:0000313" key="2">
    <source>
        <dbReference type="Proteomes" id="UP000054217"/>
    </source>
</evidence>
<dbReference type="EMBL" id="KN831983">
    <property type="protein sequence ID" value="KIO02094.1"/>
    <property type="molecule type" value="Genomic_DNA"/>
</dbReference>
<proteinExistence type="predicted"/>
<keyword evidence="2" id="KW-1185">Reference proteome</keyword>
<dbReference type="Proteomes" id="UP000054217">
    <property type="component" value="Unassembled WGS sequence"/>
</dbReference>
<dbReference type="AlphaFoldDB" id="A0A0C3P483"/>
<evidence type="ECO:0000313" key="1">
    <source>
        <dbReference type="EMBL" id="KIO02094.1"/>
    </source>
</evidence>
<sequence length="54" mass="6190">MWLWVEGDAKIKCQSWDYTTTMIPLLRQPTPTPGSALGMAVVCIHRIYTRALRL</sequence>
<reference evidence="2" key="2">
    <citation type="submission" date="2015-01" db="EMBL/GenBank/DDBJ databases">
        <title>Evolutionary Origins and Diversification of the Mycorrhizal Mutualists.</title>
        <authorList>
            <consortium name="DOE Joint Genome Institute"/>
            <consortium name="Mycorrhizal Genomics Consortium"/>
            <person name="Kohler A."/>
            <person name="Kuo A."/>
            <person name="Nagy L.G."/>
            <person name="Floudas D."/>
            <person name="Copeland A."/>
            <person name="Barry K.W."/>
            <person name="Cichocki N."/>
            <person name="Veneault-Fourrey C."/>
            <person name="LaButti K."/>
            <person name="Lindquist E.A."/>
            <person name="Lipzen A."/>
            <person name="Lundell T."/>
            <person name="Morin E."/>
            <person name="Murat C."/>
            <person name="Riley R."/>
            <person name="Ohm R."/>
            <person name="Sun H."/>
            <person name="Tunlid A."/>
            <person name="Henrissat B."/>
            <person name="Grigoriev I.V."/>
            <person name="Hibbett D.S."/>
            <person name="Martin F."/>
        </authorList>
    </citation>
    <scope>NUCLEOTIDE SEQUENCE [LARGE SCALE GENOMIC DNA]</scope>
    <source>
        <strain evidence="2">Marx 270</strain>
    </source>
</reference>
<dbReference type="InParanoid" id="A0A0C3P483"/>
<gene>
    <name evidence="1" type="ORF">M404DRAFT_1002526</name>
</gene>
<reference evidence="1 2" key="1">
    <citation type="submission" date="2014-04" db="EMBL/GenBank/DDBJ databases">
        <authorList>
            <consortium name="DOE Joint Genome Institute"/>
            <person name="Kuo A."/>
            <person name="Kohler A."/>
            <person name="Costa M.D."/>
            <person name="Nagy L.G."/>
            <person name="Floudas D."/>
            <person name="Copeland A."/>
            <person name="Barry K.W."/>
            <person name="Cichocki N."/>
            <person name="Veneault-Fourrey C."/>
            <person name="LaButti K."/>
            <person name="Lindquist E.A."/>
            <person name="Lipzen A."/>
            <person name="Lundell T."/>
            <person name="Morin E."/>
            <person name="Murat C."/>
            <person name="Sun H."/>
            <person name="Tunlid A."/>
            <person name="Henrissat B."/>
            <person name="Grigoriev I.V."/>
            <person name="Hibbett D.S."/>
            <person name="Martin F."/>
            <person name="Nordberg H.P."/>
            <person name="Cantor M.N."/>
            <person name="Hua S.X."/>
        </authorList>
    </citation>
    <scope>NUCLEOTIDE SEQUENCE [LARGE SCALE GENOMIC DNA]</scope>
    <source>
        <strain evidence="1 2">Marx 270</strain>
    </source>
</reference>
<protein>
    <submittedName>
        <fullName evidence="1">Uncharacterized protein</fullName>
    </submittedName>
</protein>